<organism evidence="2 3">
    <name type="scientific">Phycomyces blakesleeanus</name>
    <dbReference type="NCBI Taxonomy" id="4837"/>
    <lineage>
        <taxon>Eukaryota</taxon>
        <taxon>Fungi</taxon>
        <taxon>Fungi incertae sedis</taxon>
        <taxon>Mucoromycota</taxon>
        <taxon>Mucoromycotina</taxon>
        <taxon>Mucoromycetes</taxon>
        <taxon>Mucorales</taxon>
        <taxon>Phycomycetaceae</taxon>
        <taxon>Phycomyces</taxon>
    </lineage>
</organism>
<feature type="region of interest" description="Disordered" evidence="1">
    <location>
        <begin position="237"/>
        <end position="305"/>
    </location>
</feature>
<feature type="compositionally biased region" description="Basic residues" evidence="1">
    <location>
        <begin position="249"/>
        <end position="273"/>
    </location>
</feature>
<feature type="compositionally biased region" description="Basic residues" evidence="1">
    <location>
        <begin position="141"/>
        <end position="154"/>
    </location>
</feature>
<name>A0ABR3BG45_PHYBL</name>
<sequence length="305" mass="35206">MNPSKKSSAISSVVNDLIRAAAGGDAKSVADEDLDRYVADVILKEAEAKRKQYNQVGIRAYQPDTGLPPNRLPKPNKRFLLNVVKATDSHNQEVIRSNEEQAAQARRKRLREEEDRHNRSSRRHDRHNSIREERREERRERRQSRSPISRHSRSRTPPLETRFESPQPPEITDSIGNNPKEPLSNSNNLEKTPQRIKPVENVSFRGRGKINVGGSAMDKYFEDGYDPINDVLSDEEAFVFEPEKSKEEKKKKKKESGKKKKKKKKSKSKNKKRKTEEYSSDSSTDESLEKRPSIKHVRTWDIGKI</sequence>
<evidence type="ECO:0000313" key="3">
    <source>
        <dbReference type="Proteomes" id="UP001448207"/>
    </source>
</evidence>
<reference evidence="2 3" key="1">
    <citation type="submission" date="2024-04" db="EMBL/GenBank/DDBJ databases">
        <title>Symmetric and asymmetric DNA N6-adenine methylation regulates different biological responses in Mucorales.</title>
        <authorList>
            <consortium name="Lawrence Berkeley National Laboratory"/>
            <person name="Lax C."/>
            <person name="Mondo S.J."/>
            <person name="Osorio-Concepcion M."/>
            <person name="Muszewska A."/>
            <person name="Corrochano-Luque M."/>
            <person name="Gutierrez G."/>
            <person name="Riley R."/>
            <person name="Lipzen A."/>
            <person name="Guo J."/>
            <person name="Hundley H."/>
            <person name="Amirebrahimi M."/>
            <person name="Ng V."/>
            <person name="Lorenzo-Gutierrez D."/>
            <person name="Binder U."/>
            <person name="Yang J."/>
            <person name="Song Y."/>
            <person name="Canovas D."/>
            <person name="Navarro E."/>
            <person name="Freitag M."/>
            <person name="Gabaldon T."/>
            <person name="Grigoriev I.V."/>
            <person name="Corrochano L.M."/>
            <person name="Nicolas F.E."/>
            <person name="Garre V."/>
        </authorList>
    </citation>
    <scope>NUCLEOTIDE SEQUENCE [LARGE SCALE GENOMIC DNA]</scope>
    <source>
        <strain evidence="2 3">L51</strain>
    </source>
</reference>
<dbReference type="PANTHER" id="PTHR40132:SF1">
    <property type="entry name" value="PRE-MRNA-SPLICING FACTOR 38B"/>
    <property type="match status" value="1"/>
</dbReference>
<evidence type="ECO:0000256" key="1">
    <source>
        <dbReference type="SAM" id="MobiDB-lite"/>
    </source>
</evidence>
<comment type="caution">
    <text evidence="2">The sequence shown here is derived from an EMBL/GenBank/DDBJ whole genome shotgun (WGS) entry which is preliminary data.</text>
</comment>
<feature type="compositionally biased region" description="Basic and acidic residues" evidence="1">
    <location>
        <begin position="127"/>
        <end position="140"/>
    </location>
</feature>
<feature type="compositionally biased region" description="Basic and acidic residues" evidence="1">
    <location>
        <begin position="287"/>
        <end position="305"/>
    </location>
</feature>
<evidence type="ECO:0000313" key="2">
    <source>
        <dbReference type="EMBL" id="KAL0097292.1"/>
    </source>
</evidence>
<dbReference type="EMBL" id="JBCLYO010000001">
    <property type="protein sequence ID" value="KAL0097292.1"/>
    <property type="molecule type" value="Genomic_DNA"/>
</dbReference>
<gene>
    <name evidence="2" type="ORF">J3Q64DRAFT_1693709</name>
</gene>
<protein>
    <submittedName>
        <fullName evidence="2">Uncharacterized protein</fullName>
    </submittedName>
</protein>
<accession>A0ABR3BG45</accession>
<feature type="region of interest" description="Disordered" evidence="1">
    <location>
        <begin position="90"/>
        <end position="215"/>
    </location>
</feature>
<feature type="compositionally biased region" description="Basic and acidic residues" evidence="1">
    <location>
        <begin position="90"/>
        <end position="99"/>
    </location>
</feature>
<proteinExistence type="predicted"/>
<keyword evidence="3" id="KW-1185">Reference proteome</keyword>
<dbReference type="PANTHER" id="PTHR40132">
    <property type="entry name" value="PRE-MRNA-SPLICING FACTOR 38B"/>
    <property type="match status" value="1"/>
</dbReference>
<dbReference type="Proteomes" id="UP001448207">
    <property type="component" value="Unassembled WGS sequence"/>
</dbReference>